<sequence>MSSAICTCWWRTAVWSVPTLATSTNRTRTAVSVPLSGSSSDGSGVPSRDPSSPNAGGEITSSFAAAATKP</sequence>
<feature type="region of interest" description="Disordered" evidence="1">
    <location>
        <begin position="27"/>
        <end position="70"/>
    </location>
</feature>
<evidence type="ECO:0008006" key="4">
    <source>
        <dbReference type="Google" id="ProtNLM"/>
    </source>
</evidence>
<gene>
    <name evidence="2" type="ORF">ACFQJ6_21940</name>
</gene>
<proteinExistence type="predicted"/>
<organism evidence="2 3">
    <name type="scientific">Halorussus caseinilyticus</name>
    <dbReference type="NCBI Taxonomy" id="3034025"/>
    <lineage>
        <taxon>Archaea</taxon>
        <taxon>Methanobacteriati</taxon>
        <taxon>Methanobacteriota</taxon>
        <taxon>Stenosarchaea group</taxon>
        <taxon>Halobacteria</taxon>
        <taxon>Halobacteriales</taxon>
        <taxon>Haladaptataceae</taxon>
        <taxon>Halorussus</taxon>
    </lineage>
</organism>
<accession>A0ABD5WPA6</accession>
<dbReference type="Proteomes" id="UP001596407">
    <property type="component" value="Unassembled WGS sequence"/>
</dbReference>
<dbReference type="RefSeq" id="WP_382210319.1">
    <property type="nucleotide sequence ID" value="NZ_JBHSZH010000005.1"/>
</dbReference>
<keyword evidence="3" id="KW-1185">Reference proteome</keyword>
<dbReference type="EMBL" id="JBHSZH010000005">
    <property type="protein sequence ID" value="MFC7082347.1"/>
    <property type="molecule type" value="Genomic_DNA"/>
</dbReference>
<evidence type="ECO:0000313" key="3">
    <source>
        <dbReference type="Proteomes" id="UP001596407"/>
    </source>
</evidence>
<comment type="caution">
    <text evidence="2">The sequence shown here is derived from an EMBL/GenBank/DDBJ whole genome shotgun (WGS) entry which is preliminary data.</text>
</comment>
<evidence type="ECO:0000313" key="2">
    <source>
        <dbReference type="EMBL" id="MFC7082347.1"/>
    </source>
</evidence>
<dbReference type="AlphaFoldDB" id="A0ABD5WPA6"/>
<protein>
    <recommendedName>
        <fullName evidence="4">Secreted protein</fullName>
    </recommendedName>
</protein>
<name>A0ABD5WPA6_9EURY</name>
<reference evidence="2 3" key="1">
    <citation type="journal article" date="2019" name="Int. J. Syst. Evol. Microbiol.">
        <title>The Global Catalogue of Microorganisms (GCM) 10K type strain sequencing project: providing services to taxonomists for standard genome sequencing and annotation.</title>
        <authorList>
            <consortium name="The Broad Institute Genomics Platform"/>
            <consortium name="The Broad Institute Genome Sequencing Center for Infectious Disease"/>
            <person name="Wu L."/>
            <person name="Ma J."/>
        </authorList>
    </citation>
    <scope>NUCLEOTIDE SEQUENCE [LARGE SCALE GENOMIC DNA]</scope>
    <source>
        <strain evidence="2 3">DT72</strain>
    </source>
</reference>
<evidence type="ECO:0000256" key="1">
    <source>
        <dbReference type="SAM" id="MobiDB-lite"/>
    </source>
</evidence>
<feature type="compositionally biased region" description="Low complexity" evidence="1">
    <location>
        <begin position="31"/>
        <end position="53"/>
    </location>
</feature>